<evidence type="ECO:0000256" key="1">
    <source>
        <dbReference type="SAM" id="MobiDB-lite"/>
    </source>
</evidence>
<feature type="compositionally biased region" description="Acidic residues" evidence="1">
    <location>
        <begin position="314"/>
        <end position="331"/>
    </location>
</feature>
<feature type="region of interest" description="Disordered" evidence="1">
    <location>
        <begin position="307"/>
        <end position="331"/>
    </location>
</feature>
<dbReference type="EMBL" id="BJVY01000052">
    <property type="protein sequence ID" value="GEL74677.1"/>
    <property type="molecule type" value="Genomic_DNA"/>
</dbReference>
<protein>
    <recommendedName>
        <fullName evidence="4">TIGR02270 family protein</fullName>
    </recommendedName>
</protein>
<accession>A0A511HM63</accession>
<gene>
    <name evidence="2" type="ORF">MVI01_64610</name>
</gene>
<proteinExistence type="predicted"/>
<dbReference type="Gene3D" id="1.25.10.10">
    <property type="entry name" value="Leucine-rich Repeat Variant"/>
    <property type="match status" value="1"/>
</dbReference>
<reference evidence="2 3" key="1">
    <citation type="submission" date="2019-07" db="EMBL/GenBank/DDBJ databases">
        <title>Whole genome shotgun sequence of Myxococcus virescens NBRC 100334.</title>
        <authorList>
            <person name="Hosoyama A."/>
            <person name="Uohara A."/>
            <person name="Ohji S."/>
            <person name="Ichikawa N."/>
        </authorList>
    </citation>
    <scope>NUCLEOTIDE SEQUENCE [LARGE SCALE GENOMIC DNA]</scope>
    <source>
        <strain evidence="2 3">NBRC 100334</strain>
    </source>
</reference>
<dbReference type="InterPro" id="IPR011959">
    <property type="entry name" value="CHP02270"/>
</dbReference>
<organism evidence="2 3">
    <name type="scientific">Myxococcus virescens</name>
    <dbReference type="NCBI Taxonomy" id="83456"/>
    <lineage>
        <taxon>Bacteria</taxon>
        <taxon>Pseudomonadati</taxon>
        <taxon>Myxococcota</taxon>
        <taxon>Myxococcia</taxon>
        <taxon>Myxococcales</taxon>
        <taxon>Cystobacterineae</taxon>
        <taxon>Myxococcaceae</taxon>
        <taxon>Myxococcus</taxon>
    </lineage>
</organism>
<evidence type="ECO:0008006" key="4">
    <source>
        <dbReference type="Google" id="ProtNLM"/>
    </source>
</evidence>
<dbReference type="InterPro" id="IPR011989">
    <property type="entry name" value="ARM-like"/>
</dbReference>
<evidence type="ECO:0000313" key="3">
    <source>
        <dbReference type="Proteomes" id="UP000321224"/>
    </source>
</evidence>
<comment type="caution">
    <text evidence="2">The sequence shown here is derived from an EMBL/GenBank/DDBJ whole genome shotgun (WGS) entry which is preliminary data.</text>
</comment>
<dbReference type="NCBIfam" id="TIGR02270">
    <property type="entry name" value="TIGR02270 family protein"/>
    <property type="match status" value="1"/>
</dbReference>
<sequence>MSMILWDILEEHLNEAAFLWGQWERSLRSPRYVLREVIDGPEERLLAHVEGLCEGGALAIERLLRPALEEEDTGFFCTAAFTLLSDSMAAHLDTLLDGFDEASEQRQSCIRRVLELGGGEALTARMERILTEGTAPASVLATALDALSLRQPHSRVELKPFLSSAIPRLQAAALRAVGRWLSPLDTAALARPLDSPDASVRDAALVAGLLLGRRAAWSACRHFVEARVPAIARAALLVAMGGQPKDIEMLTKALDTPELQGDVLRALGTSGSPTAVEACLPHLRNPKVAHLAAEAISTITGLVVEGPFRREAPDNEGDEDDAPLIPAPEDDLPFPDHEAIEAWWKEQRKRFMPGTRYLHGQPMTAALILEALRQAPMLRRPALALNVAIRSKGAIRLNPDGFAQEQWAQVSRLRPASVSHPSQPYSDFAQTL</sequence>
<evidence type="ECO:0000313" key="2">
    <source>
        <dbReference type="EMBL" id="GEL74677.1"/>
    </source>
</evidence>
<name>A0A511HM63_9BACT</name>
<dbReference type="Proteomes" id="UP000321224">
    <property type="component" value="Unassembled WGS sequence"/>
</dbReference>
<dbReference type="AlphaFoldDB" id="A0A511HM63"/>